<dbReference type="Proteomes" id="UP001595613">
    <property type="component" value="Unassembled WGS sequence"/>
</dbReference>
<evidence type="ECO:0000313" key="2">
    <source>
        <dbReference type="EMBL" id="MFC3704653.1"/>
    </source>
</evidence>
<comment type="caution">
    <text evidence="2">The sequence shown here is derived from an EMBL/GenBank/DDBJ whole genome shotgun (WGS) entry which is preliminary data.</text>
</comment>
<accession>A0ABV7X249</accession>
<keyword evidence="1" id="KW-0732">Signal</keyword>
<sequence length="149" mass="15398">MISTRKISALAISALLVLGLAGAAAQEAFTPPSTPEEAVRMRVATMRENGALLRTAGMLTGAEAVAAARTILDNYAELPDLFPEGSTAGSDALPTIWQDWASFAAIIEAGRSAAEAALAAAEAGDIAGYNSELGTVMRTCGQCHQQFRS</sequence>
<dbReference type="SUPFAM" id="SSF47175">
    <property type="entry name" value="Cytochromes"/>
    <property type="match status" value="1"/>
</dbReference>
<evidence type="ECO:0000313" key="3">
    <source>
        <dbReference type="Proteomes" id="UP001595613"/>
    </source>
</evidence>
<dbReference type="EMBL" id="JBHRYD010000005">
    <property type="protein sequence ID" value="MFC3704653.1"/>
    <property type="molecule type" value="Genomic_DNA"/>
</dbReference>
<dbReference type="Pfam" id="PF01322">
    <property type="entry name" value="Cytochrom_C_2"/>
    <property type="match status" value="1"/>
</dbReference>
<gene>
    <name evidence="2" type="ORF">ACFOOL_07770</name>
</gene>
<dbReference type="InterPro" id="IPR002321">
    <property type="entry name" value="Cyt_c_II"/>
</dbReference>
<reference evidence="3" key="1">
    <citation type="journal article" date="2019" name="Int. J. Syst. Evol. Microbiol.">
        <title>The Global Catalogue of Microorganisms (GCM) 10K type strain sequencing project: providing services to taxonomists for standard genome sequencing and annotation.</title>
        <authorList>
            <consortium name="The Broad Institute Genomics Platform"/>
            <consortium name="The Broad Institute Genome Sequencing Center for Infectious Disease"/>
            <person name="Wu L."/>
            <person name="Ma J."/>
        </authorList>
    </citation>
    <scope>NUCLEOTIDE SEQUENCE [LARGE SCALE GENOMIC DNA]</scope>
    <source>
        <strain evidence="3">KCTC 42281</strain>
    </source>
</reference>
<protein>
    <submittedName>
        <fullName evidence="2">C-type cytochrome</fullName>
    </submittedName>
</protein>
<feature type="chain" id="PRO_5046791449" evidence="1">
    <location>
        <begin position="24"/>
        <end position="149"/>
    </location>
</feature>
<dbReference type="PROSITE" id="PS51009">
    <property type="entry name" value="CYTCII"/>
    <property type="match status" value="1"/>
</dbReference>
<name>A0ABV7X249_9HYPH</name>
<dbReference type="InterPro" id="IPR010980">
    <property type="entry name" value="Cyt_c/b562"/>
</dbReference>
<proteinExistence type="predicted"/>
<dbReference type="Gene3D" id="1.20.120.10">
    <property type="entry name" value="Cytochrome c/b562"/>
    <property type="match status" value="1"/>
</dbReference>
<organism evidence="2 3">
    <name type="scientific">Devosia honganensis</name>
    <dbReference type="NCBI Taxonomy" id="1610527"/>
    <lineage>
        <taxon>Bacteria</taxon>
        <taxon>Pseudomonadati</taxon>
        <taxon>Pseudomonadota</taxon>
        <taxon>Alphaproteobacteria</taxon>
        <taxon>Hyphomicrobiales</taxon>
        <taxon>Devosiaceae</taxon>
        <taxon>Devosia</taxon>
    </lineage>
</organism>
<evidence type="ECO:0000256" key="1">
    <source>
        <dbReference type="SAM" id="SignalP"/>
    </source>
</evidence>
<dbReference type="RefSeq" id="WP_380096373.1">
    <property type="nucleotide sequence ID" value="NZ_JBHRYD010000005.1"/>
</dbReference>
<keyword evidence="3" id="KW-1185">Reference proteome</keyword>
<feature type="signal peptide" evidence="1">
    <location>
        <begin position="1"/>
        <end position="23"/>
    </location>
</feature>